<protein>
    <submittedName>
        <fullName evidence="2">Uncharacterized protein</fullName>
    </submittedName>
</protein>
<proteinExistence type="predicted"/>
<dbReference type="EMBL" id="VSSQ01040484">
    <property type="protein sequence ID" value="MPM93747.1"/>
    <property type="molecule type" value="Genomic_DNA"/>
</dbReference>
<accession>A0A645DWJ1</accession>
<feature type="compositionally biased region" description="Basic residues" evidence="1">
    <location>
        <begin position="199"/>
        <end position="208"/>
    </location>
</feature>
<name>A0A645DWJ1_9ZZZZ</name>
<feature type="region of interest" description="Disordered" evidence="1">
    <location>
        <begin position="195"/>
        <end position="223"/>
    </location>
</feature>
<gene>
    <name evidence="2" type="ORF">SDC9_140889</name>
</gene>
<dbReference type="AlphaFoldDB" id="A0A645DWJ1"/>
<sequence length="251" mass="26153">MAGVERAHAFGSDMAVAPDDIAVAVVPEVGGAAGLVRPLGAVGQDFAIHVGRIAGDLVGGGRLAAAGAVAEHDGIGQLRHAGARQMRRVVTAEPFAVVAVAAAVIALGKIGNLLERSGADHDAGGVAVILTQQRTGGDVVAAALAHAEPVVAELHFAGTGGGGIGDAVLPVRIGIEIARQSDLLQVRDAGRRFGALSRRTQRRQQHRRQNGDDRDHDKEFNERKNPVHNITFVIFVITADQNQPDRSKSEK</sequence>
<evidence type="ECO:0000256" key="1">
    <source>
        <dbReference type="SAM" id="MobiDB-lite"/>
    </source>
</evidence>
<feature type="compositionally biased region" description="Basic and acidic residues" evidence="1">
    <location>
        <begin position="209"/>
        <end position="223"/>
    </location>
</feature>
<evidence type="ECO:0000313" key="2">
    <source>
        <dbReference type="EMBL" id="MPM93747.1"/>
    </source>
</evidence>
<comment type="caution">
    <text evidence="2">The sequence shown here is derived from an EMBL/GenBank/DDBJ whole genome shotgun (WGS) entry which is preliminary data.</text>
</comment>
<reference evidence="2" key="1">
    <citation type="submission" date="2019-08" db="EMBL/GenBank/DDBJ databases">
        <authorList>
            <person name="Kucharzyk K."/>
            <person name="Murdoch R.W."/>
            <person name="Higgins S."/>
            <person name="Loffler F."/>
        </authorList>
    </citation>
    <scope>NUCLEOTIDE SEQUENCE</scope>
</reference>
<organism evidence="2">
    <name type="scientific">bioreactor metagenome</name>
    <dbReference type="NCBI Taxonomy" id="1076179"/>
    <lineage>
        <taxon>unclassified sequences</taxon>
        <taxon>metagenomes</taxon>
        <taxon>ecological metagenomes</taxon>
    </lineage>
</organism>